<name>A0A1I7ZKL7_9BILA</name>
<organism evidence="1 2">
    <name type="scientific">Steinernema glaseri</name>
    <dbReference type="NCBI Taxonomy" id="37863"/>
    <lineage>
        <taxon>Eukaryota</taxon>
        <taxon>Metazoa</taxon>
        <taxon>Ecdysozoa</taxon>
        <taxon>Nematoda</taxon>
        <taxon>Chromadorea</taxon>
        <taxon>Rhabditida</taxon>
        <taxon>Tylenchina</taxon>
        <taxon>Panagrolaimomorpha</taxon>
        <taxon>Strongyloidoidea</taxon>
        <taxon>Steinernematidae</taxon>
        <taxon>Steinernema</taxon>
    </lineage>
</organism>
<accession>A0A1I7ZKL7</accession>
<protein>
    <submittedName>
        <fullName evidence="2">Uncharacterized protein</fullName>
    </submittedName>
</protein>
<keyword evidence="1" id="KW-1185">Reference proteome</keyword>
<sequence>MTVLHQRASPPHIDASISNSMGHPFRDALPYLLILQLQTLFTLFSNGRSQGRYSPHSPLGNVTVTLTAAIHKKTTRKGVRPDATFQPSFLKSLVRSSAGALRIAPWTVFAEHTRIPSHDVRRVLVPFSRCMYTRFCLANWGCFYGERLRELYVSVFSLDLCVAFACVRSVLCSVHVNFSWRPTWRDELPKAESLLKAMRLFVFSKGIRTLNLLAYNEQR</sequence>
<evidence type="ECO:0000313" key="1">
    <source>
        <dbReference type="Proteomes" id="UP000095287"/>
    </source>
</evidence>
<evidence type="ECO:0000313" key="2">
    <source>
        <dbReference type="WBParaSite" id="L893_g27138.t1"/>
    </source>
</evidence>
<dbReference type="WBParaSite" id="L893_g27138.t1">
    <property type="protein sequence ID" value="L893_g27138.t1"/>
    <property type="gene ID" value="L893_g27138"/>
</dbReference>
<dbReference type="AlphaFoldDB" id="A0A1I7ZKL7"/>
<reference evidence="2" key="1">
    <citation type="submission" date="2016-11" db="UniProtKB">
        <authorList>
            <consortium name="WormBaseParasite"/>
        </authorList>
    </citation>
    <scope>IDENTIFICATION</scope>
</reference>
<proteinExistence type="predicted"/>
<dbReference type="Proteomes" id="UP000095287">
    <property type="component" value="Unplaced"/>
</dbReference>